<evidence type="ECO:0000313" key="3">
    <source>
        <dbReference type="Proteomes" id="UP000240481"/>
    </source>
</evidence>
<feature type="chain" id="PRO_5015557490" evidence="1">
    <location>
        <begin position="21"/>
        <end position="129"/>
    </location>
</feature>
<organism evidence="2 3">
    <name type="scientific">Photobacterium swingsii</name>
    <dbReference type="NCBI Taxonomy" id="680026"/>
    <lineage>
        <taxon>Bacteria</taxon>
        <taxon>Pseudomonadati</taxon>
        <taxon>Pseudomonadota</taxon>
        <taxon>Gammaproteobacteria</taxon>
        <taxon>Vibrionales</taxon>
        <taxon>Vibrionaceae</taxon>
        <taxon>Photobacterium</taxon>
    </lineage>
</organism>
<proteinExistence type="predicted"/>
<name>A0A2T3PCA5_9GAMM</name>
<feature type="signal peptide" evidence="1">
    <location>
        <begin position="1"/>
        <end position="20"/>
    </location>
</feature>
<evidence type="ECO:0000313" key="2">
    <source>
        <dbReference type="EMBL" id="PSW26776.1"/>
    </source>
</evidence>
<accession>A0A2T3PCA5</accession>
<dbReference type="Proteomes" id="UP000240481">
    <property type="component" value="Unassembled WGS sequence"/>
</dbReference>
<reference evidence="2 3" key="1">
    <citation type="submission" date="2018-01" db="EMBL/GenBank/DDBJ databases">
        <title>Whole genome sequencing of Histamine producing bacteria.</title>
        <authorList>
            <person name="Butler K."/>
        </authorList>
    </citation>
    <scope>NUCLEOTIDE SEQUENCE [LARGE SCALE GENOMIC DNA]</scope>
    <source>
        <strain evidence="2 3">DSM 24669</strain>
    </source>
</reference>
<evidence type="ECO:0000256" key="1">
    <source>
        <dbReference type="SAM" id="SignalP"/>
    </source>
</evidence>
<dbReference type="PROSITE" id="PS51257">
    <property type="entry name" value="PROKAR_LIPOPROTEIN"/>
    <property type="match status" value="1"/>
</dbReference>
<gene>
    <name evidence="2" type="ORF">C9I94_01985</name>
</gene>
<dbReference type="EMBL" id="PYLZ01000001">
    <property type="protein sequence ID" value="PSW26776.1"/>
    <property type="molecule type" value="Genomic_DNA"/>
</dbReference>
<comment type="caution">
    <text evidence="2">The sequence shown here is derived from an EMBL/GenBank/DDBJ whole genome shotgun (WGS) entry which is preliminary data.</text>
</comment>
<dbReference type="RefSeq" id="WP_048896954.1">
    <property type="nucleotide sequence ID" value="NZ_AP024852.1"/>
</dbReference>
<keyword evidence="1" id="KW-0732">Signal</keyword>
<sequence length="129" mass="14215">MKTHSLLALYLTLSACPTFAGETFLTELNSQATIVKPTELVALSNQTLAAESTDWQPSAYSTSTTPTQQQLSGDDCVYITQDQLSTKHSQQKKNDSACYITQFPGQGIETHMQSNQDGEMSIGVKWEFE</sequence>
<dbReference type="OrthoDB" id="5889555at2"/>
<protein>
    <submittedName>
        <fullName evidence="2">Uncharacterized protein</fullName>
    </submittedName>
</protein>
<dbReference type="AlphaFoldDB" id="A0A2T3PCA5"/>
<keyword evidence="3" id="KW-1185">Reference proteome</keyword>